<proteinExistence type="predicted"/>
<comment type="caution">
    <text evidence="2">The sequence shown here is derived from an EMBL/GenBank/DDBJ whole genome shotgun (WGS) entry which is preliminary data.</text>
</comment>
<dbReference type="InterPro" id="IPR059181">
    <property type="entry name" value="RWDD2A-B_C"/>
</dbReference>
<dbReference type="GeneID" id="95983855"/>
<evidence type="ECO:0000313" key="2">
    <source>
        <dbReference type="EMBL" id="KAL1411842.1"/>
    </source>
</evidence>
<dbReference type="CDD" id="cd24163">
    <property type="entry name" value="RWDD2_C"/>
    <property type="match status" value="1"/>
</dbReference>
<evidence type="ECO:0000259" key="1">
    <source>
        <dbReference type="Pfam" id="PF06544"/>
    </source>
</evidence>
<protein>
    <recommendedName>
        <fullName evidence="1">Small nuclear ribonucleoprotein Prp3 C-terminal domain-containing protein</fullName>
    </recommendedName>
</protein>
<feature type="domain" description="Small nuclear ribonucleoprotein Prp3 C-terminal" evidence="1">
    <location>
        <begin position="151"/>
        <end position="231"/>
    </location>
</feature>
<dbReference type="InterPro" id="IPR010541">
    <property type="entry name" value="Prp3_C"/>
</dbReference>
<dbReference type="InterPro" id="IPR016135">
    <property type="entry name" value="UBQ-conjugating_enzyme/RWD"/>
</dbReference>
<gene>
    <name evidence="2" type="ORF">Q8F55_002812</name>
</gene>
<organism evidence="2 3">
    <name type="scientific">Vanrija albida</name>
    <dbReference type="NCBI Taxonomy" id="181172"/>
    <lineage>
        <taxon>Eukaryota</taxon>
        <taxon>Fungi</taxon>
        <taxon>Dikarya</taxon>
        <taxon>Basidiomycota</taxon>
        <taxon>Agaricomycotina</taxon>
        <taxon>Tremellomycetes</taxon>
        <taxon>Trichosporonales</taxon>
        <taxon>Trichosporonaceae</taxon>
        <taxon>Vanrija</taxon>
    </lineage>
</organism>
<dbReference type="InterPro" id="IPR017359">
    <property type="entry name" value="Phi-like"/>
</dbReference>
<keyword evidence="3" id="KW-1185">Reference proteome</keyword>
<dbReference type="SUPFAM" id="SSF54495">
    <property type="entry name" value="UBC-like"/>
    <property type="match status" value="1"/>
</dbReference>
<dbReference type="Proteomes" id="UP001565368">
    <property type="component" value="Unassembled WGS sequence"/>
</dbReference>
<dbReference type="PANTHER" id="PTHR15955">
    <property type="entry name" value="RWD DOMAIN CONTAINING PROTEIN 2"/>
    <property type="match status" value="1"/>
</dbReference>
<name>A0ABR3QBE8_9TREE</name>
<dbReference type="PANTHER" id="PTHR15955:SF10">
    <property type="entry name" value="DUF1115 DOMAIN PROTEIN (AFU_ORTHOLOGUE AFUA_5G14750)"/>
    <property type="match status" value="1"/>
</dbReference>
<evidence type="ECO:0000313" key="3">
    <source>
        <dbReference type="Proteomes" id="UP001565368"/>
    </source>
</evidence>
<dbReference type="RefSeq" id="XP_069211786.1">
    <property type="nucleotide sequence ID" value="XM_069351400.1"/>
</dbReference>
<dbReference type="EMBL" id="JBBXJM010000002">
    <property type="protein sequence ID" value="KAL1411842.1"/>
    <property type="molecule type" value="Genomic_DNA"/>
</dbReference>
<accession>A0ABR3QBE8</accession>
<dbReference type="Pfam" id="PF06544">
    <property type="entry name" value="Prp3_C"/>
    <property type="match status" value="1"/>
</dbReference>
<reference evidence="2 3" key="1">
    <citation type="submission" date="2023-08" db="EMBL/GenBank/DDBJ databases">
        <title>Annotated Genome Sequence of Vanrija albida AlHP1.</title>
        <authorList>
            <person name="Herzog R."/>
        </authorList>
    </citation>
    <scope>NUCLEOTIDE SEQUENCE [LARGE SCALE GENOMIC DNA]</scope>
    <source>
        <strain evidence="2 3">AlHP1</strain>
    </source>
</reference>
<dbReference type="PIRSF" id="PIRSF038021">
    <property type="entry name" value="UCP038021_RWDD2"/>
    <property type="match status" value="1"/>
</dbReference>
<sequence length="279" mass="30082">MSADDALNALAFLEAMYPLEGELQLSEAAASALAAHDAGEVPPLAGLSALELALYVPLSDESERRVELAVALPLPAGAPRISLRPPAFLTRSEAELLAGAIPPADEGLASSDAIMLAVEAVQAAALALPAAPESPRKAEDDDDDGPLERVWFWFPSLSTREKRKDLVTYAARYRLRGFVLSGKPALLCLEGGGRAVDRYMGAIKSESWGDIPSYQKKVTERLRRPISDAERKFDTMTDITSLITHHGTYNHRGDMSEVKKFMDEWGVGDDFAGAVMNAS</sequence>